<feature type="region of interest" description="Disordered" evidence="1">
    <location>
        <begin position="1"/>
        <end position="52"/>
    </location>
</feature>
<name>A0AAV9EC89_ACOCL</name>
<comment type="caution">
    <text evidence="3">The sequence shown here is derived from an EMBL/GenBank/DDBJ whole genome shotgun (WGS) entry which is preliminary data.</text>
</comment>
<reference evidence="3" key="2">
    <citation type="submission" date="2023-06" db="EMBL/GenBank/DDBJ databases">
        <authorList>
            <person name="Ma L."/>
            <person name="Liu K.-W."/>
            <person name="Li Z."/>
            <person name="Hsiao Y.-Y."/>
            <person name="Qi Y."/>
            <person name="Fu T."/>
            <person name="Tang G."/>
            <person name="Zhang D."/>
            <person name="Sun W.-H."/>
            <person name="Liu D.-K."/>
            <person name="Li Y."/>
            <person name="Chen G.-Z."/>
            <person name="Liu X.-D."/>
            <person name="Liao X.-Y."/>
            <person name="Jiang Y.-T."/>
            <person name="Yu X."/>
            <person name="Hao Y."/>
            <person name="Huang J."/>
            <person name="Zhao X.-W."/>
            <person name="Ke S."/>
            <person name="Chen Y.-Y."/>
            <person name="Wu W.-L."/>
            <person name="Hsu J.-L."/>
            <person name="Lin Y.-F."/>
            <person name="Huang M.-D."/>
            <person name="Li C.-Y."/>
            <person name="Huang L."/>
            <person name="Wang Z.-W."/>
            <person name="Zhao X."/>
            <person name="Zhong W.-Y."/>
            <person name="Peng D.-H."/>
            <person name="Ahmad S."/>
            <person name="Lan S."/>
            <person name="Zhang J.-S."/>
            <person name="Tsai W.-C."/>
            <person name="Van De Peer Y."/>
            <person name="Liu Z.-J."/>
        </authorList>
    </citation>
    <scope>NUCLEOTIDE SEQUENCE</scope>
    <source>
        <strain evidence="3">CP</strain>
        <tissue evidence="3">Leaves</tissue>
    </source>
</reference>
<evidence type="ECO:0000313" key="3">
    <source>
        <dbReference type="EMBL" id="KAK1311110.1"/>
    </source>
</evidence>
<gene>
    <name evidence="2" type="ORF">QJS10_CPA08g00772</name>
    <name evidence="3" type="ORF">QJS10_CPA08g00779</name>
</gene>
<dbReference type="EMBL" id="JAUJYO010000008">
    <property type="protein sequence ID" value="KAK1311110.1"/>
    <property type="molecule type" value="Genomic_DNA"/>
</dbReference>
<evidence type="ECO:0000313" key="2">
    <source>
        <dbReference type="EMBL" id="KAK1311105.1"/>
    </source>
</evidence>
<evidence type="ECO:0000313" key="4">
    <source>
        <dbReference type="Proteomes" id="UP001180020"/>
    </source>
</evidence>
<sequence length="52" mass="5782">MRASQRVCKPGRRKEADWQEPLVGCTVDRPRSSEKGSSGSMPVGTRKMVNYA</sequence>
<accession>A0AAV9EC89</accession>
<protein>
    <submittedName>
        <fullName evidence="3">Uncharacterized protein</fullName>
    </submittedName>
</protein>
<organism evidence="3 4">
    <name type="scientific">Acorus calamus</name>
    <name type="common">Sweet flag</name>
    <dbReference type="NCBI Taxonomy" id="4465"/>
    <lineage>
        <taxon>Eukaryota</taxon>
        <taxon>Viridiplantae</taxon>
        <taxon>Streptophyta</taxon>
        <taxon>Embryophyta</taxon>
        <taxon>Tracheophyta</taxon>
        <taxon>Spermatophyta</taxon>
        <taxon>Magnoliopsida</taxon>
        <taxon>Liliopsida</taxon>
        <taxon>Acoraceae</taxon>
        <taxon>Acorus</taxon>
    </lineage>
</organism>
<dbReference type="EMBL" id="JAUJYO010000008">
    <property type="protein sequence ID" value="KAK1311105.1"/>
    <property type="molecule type" value="Genomic_DNA"/>
</dbReference>
<reference evidence="3" key="1">
    <citation type="journal article" date="2023" name="Nat. Commun.">
        <title>Diploid and tetraploid genomes of Acorus and the evolution of monocots.</title>
        <authorList>
            <person name="Ma L."/>
            <person name="Liu K.W."/>
            <person name="Li Z."/>
            <person name="Hsiao Y.Y."/>
            <person name="Qi Y."/>
            <person name="Fu T."/>
            <person name="Tang G.D."/>
            <person name="Zhang D."/>
            <person name="Sun W.H."/>
            <person name="Liu D.K."/>
            <person name="Li Y."/>
            <person name="Chen G.Z."/>
            <person name="Liu X.D."/>
            <person name="Liao X.Y."/>
            <person name="Jiang Y.T."/>
            <person name="Yu X."/>
            <person name="Hao Y."/>
            <person name="Huang J."/>
            <person name="Zhao X.W."/>
            <person name="Ke S."/>
            <person name="Chen Y.Y."/>
            <person name="Wu W.L."/>
            <person name="Hsu J.L."/>
            <person name="Lin Y.F."/>
            <person name="Huang M.D."/>
            <person name="Li C.Y."/>
            <person name="Huang L."/>
            <person name="Wang Z.W."/>
            <person name="Zhao X."/>
            <person name="Zhong W.Y."/>
            <person name="Peng D.H."/>
            <person name="Ahmad S."/>
            <person name="Lan S."/>
            <person name="Zhang J.S."/>
            <person name="Tsai W.C."/>
            <person name="Van de Peer Y."/>
            <person name="Liu Z.J."/>
        </authorList>
    </citation>
    <scope>NUCLEOTIDE SEQUENCE</scope>
    <source>
        <strain evidence="3">CP</strain>
    </source>
</reference>
<keyword evidence="4" id="KW-1185">Reference proteome</keyword>
<evidence type="ECO:0000256" key="1">
    <source>
        <dbReference type="SAM" id="MobiDB-lite"/>
    </source>
</evidence>
<dbReference type="AlphaFoldDB" id="A0AAV9EC89"/>
<proteinExistence type="predicted"/>
<dbReference type="Proteomes" id="UP001180020">
    <property type="component" value="Unassembled WGS sequence"/>
</dbReference>